<dbReference type="AlphaFoldDB" id="A0A4Y2BJI5"/>
<dbReference type="OrthoDB" id="6431894at2759"/>
<dbReference type="EMBL" id="BGPR01000081">
    <property type="protein sequence ID" value="GBL91769.1"/>
    <property type="molecule type" value="Genomic_DNA"/>
</dbReference>
<comment type="caution">
    <text evidence="1">The sequence shown here is derived from an EMBL/GenBank/DDBJ whole genome shotgun (WGS) entry which is preliminary data.</text>
</comment>
<reference evidence="1 2" key="1">
    <citation type="journal article" date="2019" name="Sci. Rep.">
        <title>Orb-weaving spider Araneus ventricosus genome elucidates the spidroin gene catalogue.</title>
        <authorList>
            <person name="Kono N."/>
            <person name="Nakamura H."/>
            <person name="Ohtoshi R."/>
            <person name="Moran D.A.P."/>
            <person name="Shinohara A."/>
            <person name="Yoshida Y."/>
            <person name="Fujiwara M."/>
            <person name="Mori M."/>
            <person name="Tomita M."/>
            <person name="Arakawa K."/>
        </authorList>
    </citation>
    <scope>NUCLEOTIDE SEQUENCE [LARGE SCALE GENOMIC DNA]</scope>
</reference>
<organism evidence="1 2">
    <name type="scientific">Araneus ventricosus</name>
    <name type="common">Orbweaver spider</name>
    <name type="synonym">Epeira ventricosa</name>
    <dbReference type="NCBI Taxonomy" id="182803"/>
    <lineage>
        <taxon>Eukaryota</taxon>
        <taxon>Metazoa</taxon>
        <taxon>Ecdysozoa</taxon>
        <taxon>Arthropoda</taxon>
        <taxon>Chelicerata</taxon>
        <taxon>Arachnida</taxon>
        <taxon>Araneae</taxon>
        <taxon>Araneomorphae</taxon>
        <taxon>Entelegynae</taxon>
        <taxon>Araneoidea</taxon>
        <taxon>Araneidae</taxon>
        <taxon>Araneus</taxon>
    </lineage>
</organism>
<protein>
    <submittedName>
        <fullName evidence="1">Uncharacterized protein</fullName>
    </submittedName>
</protein>
<gene>
    <name evidence="1" type="ORF">AVEN_71404_1</name>
</gene>
<dbReference type="Proteomes" id="UP000499080">
    <property type="component" value="Unassembled WGS sequence"/>
</dbReference>
<evidence type="ECO:0000313" key="1">
    <source>
        <dbReference type="EMBL" id="GBL91769.1"/>
    </source>
</evidence>
<evidence type="ECO:0000313" key="2">
    <source>
        <dbReference type="Proteomes" id="UP000499080"/>
    </source>
</evidence>
<sequence>MVMKNATSGRATTILPTLYDELVSKLQALESLGRTQQKCGDFLIPLVESCLPKDILIAWERNRAKSDEEDDGRSLENLMNFLKKEVI</sequence>
<name>A0A4Y2BJI5_ARAVE</name>
<proteinExistence type="predicted"/>
<keyword evidence="2" id="KW-1185">Reference proteome</keyword>
<accession>A0A4Y2BJI5</accession>